<sequence>MASVFMKIRACMHGQDFLKQYRKTVFLHNTNVLTVETVPTTVFRYSLLLRPSLEQHNIGHSRRGKYNSAYSIDFVVNTYPSLRLCGCYMLCAMICYEVGLDYSLSWKWTGCPNHSIVARPLVVLAERKLTVLRLCCRCDVMDPNRIDEDRAQQRLFTDCNLCSSPSSLANRCLAADARLWWMTLGERAMPRHTWTDFQALLITCFGPVPDKGTGMPYRYPEIYRNMHHTRYFSYVADWHAYPHEFMGHYCWRFREVMSPHIPQDLDCLEMQALHVLREGLPPRLDDSFQHLWLE</sequence>
<gene>
    <name evidence="1" type="ORF">TIFTF001_051788</name>
</gene>
<comment type="caution">
    <text evidence="1">The sequence shown here is derived from an EMBL/GenBank/DDBJ whole genome shotgun (WGS) entry which is preliminary data.</text>
</comment>
<dbReference type="Proteomes" id="UP001187192">
    <property type="component" value="Unassembled WGS sequence"/>
</dbReference>
<accession>A0AA88JG40</accession>
<dbReference type="EMBL" id="BTGU01009980">
    <property type="protein sequence ID" value="GMN71107.1"/>
    <property type="molecule type" value="Genomic_DNA"/>
</dbReference>
<proteinExistence type="predicted"/>
<evidence type="ECO:0000313" key="2">
    <source>
        <dbReference type="Proteomes" id="UP001187192"/>
    </source>
</evidence>
<organism evidence="1 2">
    <name type="scientific">Ficus carica</name>
    <name type="common">Common fig</name>
    <dbReference type="NCBI Taxonomy" id="3494"/>
    <lineage>
        <taxon>Eukaryota</taxon>
        <taxon>Viridiplantae</taxon>
        <taxon>Streptophyta</taxon>
        <taxon>Embryophyta</taxon>
        <taxon>Tracheophyta</taxon>
        <taxon>Spermatophyta</taxon>
        <taxon>Magnoliopsida</taxon>
        <taxon>eudicotyledons</taxon>
        <taxon>Gunneridae</taxon>
        <taxon>Pentapetalae</taxon>
        <taxon>rosids</taxon>
        <taxon>fabids</taxon>
        <taxon>Rosales</taxon>
        <taxon>Moraceae</taxon>
        <taxon>Ficeae</taxon>
        <taxon>Ficus</taxon>
    </lineage>
</organism>
<keyword evidence="2" id="KW-1185">Reference proteome</keyword>
<name>A0AA88JG40_FICCA</name>
<dbReference type="AlphaFoldDB" id="A0AA88JG40"/>
<protein>
    <submittedName>
        <fullName evidence="1">Uncharacterized protein</fullName>
    </submittedName>
</protein>
<evidence type="ECO:0000313" key="1">
    <source>
        <dbReference type="EMBL" id="GMN71107.1"/>
    </source>
</evidence>
<reference evidence="1" key="1">
    <citation type="submission" date="2023-07" db="EMBL/GenBank/DDBJ databases">
        <title>draft genome sequence of fig (Ficus carica).</title>
        <authorList>
            <person name="Takahashi T."/>
            <person name="Nishimura K."/>
        </authorList>
    </citation>
    <scope>NUCLEOTIDE SEQUENCE</scope>
</reference>